<feature type="region of interest" description="Disordered" evidence="1">
    <location>
        <begin position="549"/>
        <end position="571"/>
    </location>
</feature>
<dbReference type="Pfam" id="PF00651">
    <property type="entry name" value="BTB"/>
    <property type="match status" value="1"/>
</dbReference>
<accession>A0A397VTH7</accession>
<name>A0A397VTH7_9GLOM</name>
<organism evidence="4 5">
    <name type="scientific">Gigaspora rosea</name>
    <dbReference type="NCBI Taxonomy" id="44941"/>
    <lineage>
        <taxon>Eukaryota</taxon>
        <taxon>Fungi</taxon>
        <taxon>Fungi incertae sedis</taxon>
        <taxon>Mucoromycota</taxon>
        <taxon>Glomeromycotina</taxon>
        <taxon>Glomeromycetes</taxon>
        <taxon>Diversisporales</taxon>
        <taxon>Gigasporaceae</taxon>
        <taxon>Gigaspora</taxon>
    </lineage>
</organism>
<dbReference type="OrthoDB" id="25620at2759"/>
<dbReference type="InterPro" id="IPR011705">
    <property type="entry name" value="BACK"/>
</dbReference>
<evidence type="ECO:0000313" key="4">
    <source>
        <dbReference type="EMBL" id="RIB23313.1"/>
    </source>
</evidence>
<dbReference type="Gene3D" id="3.30.710.10">
    <property type="entry name" value="Potassium Channel Kv1.1, Chain A"/>
    <property type="match status" value="1"/>
</dbReference>
<dbReference type="Pfam" id="PF07534">
    <property type="entry name" value="TLD"/>
    <property type="match status" value="1"/>
</dbReference>
<dbReference type="STRING" id="44941.A0A397VTH7"/>
<dbReference type="CDD" id="cd18186">
    <property type="entry name" value="BTB_POZ_ZBTB_KLHL-like"/>
    <property type="match status" value="1"/>
</dbReference>
<evidence type="ECO:0000259" key="2">
    <source>
        <dbReference type="PROSITE" id="PS50097"/>
    </source>
</evidence>
<dbReference type="SMART" id="SM00225">
    <property type="entry name" value="BTB"/>
    <property type="match status" value="1"/>
</dbReference>
<dbReference type="SUPFAM" id="SSF54695">
    <property type="entry name" value="POZ domain"/>
    <property type="match status" value="1"/>
</dbReference>
<evidence type="ECO:0000259" key="3">
    <source>
        <dbReference type="PROSITE" id="PS51886"/>
    </source>
</evidence>
<dbReference type="Gene3D" id="1.25.40.420">
    <property type="match status" value="1"/>
</dbReference>
<feature type="compositionally biased region" description="Low complexity" evidence="1">
    <location>
        <begin position="445"/>
        <end position="460"/>
    </location>
</feature>
<feature type="domain" description="BTB" evidence="2">
    <location>
        <begin position="23"/>
        <end position="92"/>
    </location>
</feature>
<dbReference type="PANTHER" id="PTHR24410">
    <property type="entry name" value="HL07962P-RELATED"/>
    <property type="match status" value="1"/>
</dbReference>
<dbReference type="Pfam" id="PF07707">
    <property type="entry name" value="BACK"/>
    <property type="match status" value="1"/>
</dbReference>
<protein>
    <recommendedName>
        <fullName evidence="6">BTB domain-containing protein</fullName>
    </recommendedName>
</protein>
<evidence type="ECO:0000313" key="5">
    <source>
        <dbReference type="Proteomes" id="UP000266673"/>
    </source>
</evidence>
<dbReference type="InterPro" id="IPR011333">
    <property type="entry name" value="SKP1/BTB/POZ_sf"/>
</dbReference>
<dbReference type="PROSITE" id="PS50097">
    <property type="entry name" value="BTB"/>
    <property type="match status" value="1"/>
</dbReference>
<feature type="region of interest" description="Disordered" evidence="1">
    <location>
        <begin position="427"/>
        <end position="462"/>
    </location>
</feature>
<dbReference type="InterPro" id="IPR051481">
    <property type="entry name" value="BTB-POZ/Galectin-3-binding"/>
</dbReference>
<sequence>MTLNLENFLLKDIKNLFNDPNYSNVVIQVGRHPDTNSFKAHSLILRARSSYFRSILKTNDGQVSTLNIPDISPGVFEHILNYIYSGTINLNYTPLRPIYFELLIASSDLKLTELIDHIQSHLLTNDIEWIHANLLKLLYLTFTHTSYSRLSKFCQSIFNKQSTQIFSSLEFLNLEEQFLINIIERNDLQIDEIVIWEAVIRWGIGKLPSLSEDVKEWTNKDFIKLRKVVKNLLPHIRFFNISGLDHRTKIRPFKKILGKELREEIKDFFFAKIPPTKFRQLPPRIIGDSNNENQSHVNNQVANNLYVNQVNFVGINISLGIINSIIIGEKGFAKIASWIDKKQPACTYTPAEIPYDFRLLYRGSRDGVINVKKFHERCANQGATIIIIKIAESTRVLGGYNPEDWLNENAWGERMFSFIFSMENDRDDGNNEKDVGNNYNKMETENSSNDNETNNASNSAKLKKDNHDIVARVKLAKFAIWNSQKNPGFSLDLRWFSGTCTPKAYDKPIFDDNVFSLTDFEVFKVEKKCVNDSHTKKRTRITRVEDEEEELDFDLDEGDYGGDNAEKRLKL</sequence>
<reference evidence="4 5" key="1">
    <citation type="submission" date="2018-06" db="EMBL/GenBank/DDBJ databases">
        <title>Comparative genomics reveals the genomic features of Rhizophagus irregularis, R. cerebriforme, R. diaphanum and Gigaspora rosea, and their symbiotic lifestyle signature.</title>
        <authorList>
            <person name="Morin E."/>
            <person name="San Clemente H."/>
            <person name="Chen E.C.H."/>
            <person name="De La Providencia I."/>
            <person name="Hainaut M."/>
            <person name="Kuo A."/>
            <person name="Kohler A."/>
            <person name="Murat C."/>
            <person name="Tang N."/>
            <person name="Roy S."/>
            <person name="Loubradou J."/>
            <person name="Henrissat B."/>
            <person name="Grigoriev I.V."/>
            <person name="Corradi N."/>
            <person name="Roux C."/>
            <person name="Martin F.M."/>
        </authorList>
    </citation>
    <scope>NUCLEOTIDE SEQUENCE [LARGE SCALE GENOMIC DNA]</scope>
    <source>
        <strain evidence="4 5">DAOM 194757</strain>
    </source>
</reference>
<keyword evidence="5" id="KW-1185">Reference proteome</keyword>
<evidence type="ECO:0008006" key="6">
    <source>
        <dbReference type="Google" id="ProtNLM"/>
    </source>
</evidence>
<comment type="caution">
    <text evidence="4">The sequence shown here is derived from an EMBL/GenBank/DDBJ whole genome shotgun (WGS) entry which is preliminary data.</text>
</comment>
<dbReference type="PROSITE" id="PS51886">
    <property type="entry name" value="TLDC"/>
    <property type="match status" value="1"/>
</dbReference>
<dbReference type="InterPro" id="IPR000210">
    <property type="entry name" value="BTB/POZ_dom"/>
</dbReference>
<evidence type="ECO:0000256" key="1">
    <source>
        <dbReference type="SAM" id="MobiDB-lite"/>
    </source>
</evidence>
<dbReference type="AlphaFoldDB" id="A0A397VTH7"/>
<feature type="compositionally biased region" description="Acidic residues" evidence="1">
    <location>
        <begin position="549"/>
        <end position="560"/>
    </location>
</feature>
<gene>
    <name evidence="4" type="ORF">C2G38_2073213</name>
</gene>
<dbReference type="Proteomes" id="UP000266673">
    <property type="component" value="Unassembled WGS sequence"/>
</dbReference>
<dbReference type="EMBL" id="QKWP01000268">
    <property type="protein sequence ID" value="RIB23313.1"/>
    <property type="molecule type" value="Genomic_DNA"/>
</dbReference>
<proteinExistence type="predicted"/>
<dbReference type="InterPro" id="IPR006571">
    <property type="entry name" value="TLDc_dom"/>
</dbReference>
<dbReference type="PANTHER" id="PTHR24410:SF23">
    <property type="entry name" value="BTB DOMAIN-CONTAINING PROTEIN-RELATED"/>
    <property type="match status" value="1"/>
</dbReference>
<feature type="domain" description="TLDc" evidence="3">
    <location>
        <begin position="325"/>
        <end position="526"/>
    </location>
</feature>